<dbReference type="KEGG" id="ccp:CHC_T00008269001"/>
<keyword evidence="3" id="KW-0520">NAD</keyword>
<dbReference type="GO" id="GO:0007165">
    <property type="term" value="P:signal transduction"/>
    <property type="evidence" value="ECO:0007669"/>
    <property type="project" value="InterPro"/>
</dbReference>
<evidence type="ECO:0000256" key="4">
    <source>
        <dbReference type="ARBA" id="ARBA00047304"/>
    </source>
</evidence>
<feature type="domain" description="TIR" evidence="6">
    <location>
        <begin position="776"/>
        <end position="924"/>
    </location>
</feature>
<name>R7QNL7_CHOCR</name>
<dbReference type="EC" id="3.2.2.6" evidence="1"/>
<feature type="compositionally biased region" description="Polar residues" evidence="5">
    <location>
        <begin position="147"/>
        <end position="170"/>
    </location>
</feature>
<evidence type="ECO:0000259" key="6">
    <source>
        <dbReference type="PROSITE" id="PS50104"/>
    </source>
</evidence>
<dbReference type="SUPFAM" id="SSF52200">
    <property type="entry name" value="Toll/Interleukin receptor TIR domain"/>
    <property type="match status" value="1"/>
</dbReference>
<evidence type="ECO:0000313" key="7">
    <source>
        <dbReference type="EMBL" id="CDF40092.1"/>
    </source>
</evidence>
<dbReference type="GO" id="GO:0061809">
    <property type="term" value="F:NAD+ nucleosidase activity, cyclic ADP-ribose generating"/>
    <property type="evidence" value="ECO:0007669"/>
    <property type="project" value="UniProtKB-EC"/>
</dbReference>
<dbReference type="Pfam" id="PF13676">
    <property type="entry name" value="TIR_2"/>
    <property type="match status" value="1"/>
</dbReference>
<dbReference type="PANTHER" id="PTHR32009:SF39">
    <property type="entry name" value="TIR DOMAIN-CONTAINING PROTEIN"/>
    <property type="match status" value="1"/>
</dbReference>
<dbReference type="Proteomes" id="UP000012073">
    <property type="component" value="Unassembled WGS sequence"/>
</dbReference>
<proteinExistence type="predicted"/>
<feature type="region of interest" description="Disordered" evidence="5">
    <location>
        <begin position="147"/>
        <end position="194"/>
    </location>
</feature>
<dbReference type="OrthoDB" id="5977318at2759"/>
<sequence length="977" mass="110712">MFAPAMTCLTKLLKFEHEGVPSDIRCEKLRRSVLNVKNGIESRPFVDHCDSYEYVEATLSEAKAQQSQIFLLVLGGGGRGKTSLVRSLKGMPFLSGYNPTQLAAVSWIQVHLGSRKIPRSQEELNDLACHQDSLTAILARLRQSNPPKLDQQMSFNSRTKTSEVVKQNSDPVIRSGTGDCTPSKKKRRRSDSPIDFASIKSEMTPQLSKVSIRPNSQLIDASHPPKRTHDYIASLMKDGPVCRRTSTQPQRPLIQCWDLAGQSQYVMAHALFVKNGNLIVFVVNLKRLRDEETRLDEVRELCRWMQLVFALVQDTASLRPIIVGTHKDSCGDWGDAVKVLHKGLLDEVGEAVYNTWVRAGLETENGGEGRAISLVAVENRTSQDDPEESGIQELEQLIKQRSADILASRQEVPLRWIAFVEETERRRPVVLNKNDISNFVDGFPGFSTKKKEREQDALQALRHFNSHGRNVLFELSEEEFYVFPCPDVMLDFVRRVTGPEALVRERLSQKNERMLAKGLVTFGGLRALWHEHPKETCNVMCDVLCSVDILMRVQPADGTPVHSEDLIAIPALLPKAGNWLHCASRPGESEVRLVTEFVDAFPPGLMSCLISHLYKKVGRATAKVGLVGSNAAVLTARVELKETGRVVVSFVSQKRHIEWKVFAQDPVSVARTCVTAVEEFSSMPLRGKRFRMKHFLRTKCRLDLNGCGGEWTASFQLPGDWVENDTKARLPNLDGECASPCEEAWRLWELMPEIVEDCRPEASGMMQQSSKVVRMEAMDVFISHAGTDKSFIAGPVFHEVQKEGLNCFLDKARIEPGDTGSDEMTAAMESAKIGVFILSPEFAARRWTMRELRCFLCRRREARRTGVMPPTILPVFYRLSICECRDFKPEQYVDEKGKSLFEREKFYSAERQNEATMAMVKAELREITEITGIENMEWASNNVHDLLAHDYRERLVKRIVMWVRKKWGEYWQQERAV</sequence>
<dbReference type="PhylomeDB" id="R7QNL7"/>
<dbReference type="Gramene" id="CDF40092">
    <property type="protein sequence ID" value="CDF40092"/>
    <property type="gene ID" value="CHC_T00008269001"/>
</dbReference>
<comment type="catalytic activity">
    <reaction evidence="4">
        <text>NAD(+) + H2O = ADP-D-ribose + nicotinamide + H(+)</text>
        <dbReference type="Rhea" id="RHEA:16301"/>
        <dbReference type="ChEBI" id="CHEBI:15377"/>
        <dbReference type="ChEBI" id="CHEBI:15378"/>
        <dbReference type="ChEBI" id="CHEBI:17154"/>
        <dbReference type="ChEBI" id="CHEBI:57540"/>
        <dbReference type="ChEBI" id="CHEBI:57967"/>
        <dbReference type="EC" id="3.2.2.6"/>
    </reaction>
    <physiologicalReaction direction="left-to-right" evidence="4">
        <dbReference type="Rhea" id="RHEA:16302"/>
    </physiologicalReaction>
</comment>
<dbReference type="PROSITE" id="PS50104">
    <property type="entry name" value="TIR"/>
    <property type="match status" value="1"/>
</dbReference>
<dbReference type="EMBL" id="HG002126">
    <property type="protein sequence ID" value="CDF40092.1"/>
    <property type="molecule type" value="Genomic_DNA"/>
</dbReference>
<dbReference type="PANTHER" id="PTHR32009">
    <property type="entry name" value="TMV RESISTANCE PROTEIN N-LIKE"/>
    <property type="match status" value="1"/>
</dbReference>
<dbReference type="RefSeq" id="XP_005710386.1">
    <property type="nucleotide sequence ID" value="XM_005710329.1"/>
</dbReference>
<evidence type="ECO:0000256" key="5">
    <source>
        <dbReference type="SAM" id="MobiDB-lite"/>
    </source>
</evidence>
<dbReference type="GeneID" id="17318105"/>
<evidence type="ECO:0000256" key="1">
    <source>
        <dbReference type="ARBA" id="ARBA00011982"/>
    </source>
</evidence>
<dbReference type="Gene3D" id="3.40.50.10140">
    <property type="entry name" value="Toll/interleukin-1 receptor homology (TIR) domain"/>
    <property type="match status" value="1"/>
</dbReference>
<accession>R7QNL7</accession>
<dbReference type="Gene3D" id="3.40.50.300">
    <property type="entry name" value="P-loop containing nucleotide triphosphate hydrolases"/>
    <property type="match status" value="1"/>
</dbReference>
<evidence type="ECO:0000313" key="8">
    <source>
        <dbReference type="Proteomes" id="UP000012073"/>
    </source>
</evidence>
<dbReference type="InterPro" id="IPR035897">
    <property type="entry name" value="Toll_tir_struct_dom_sf"/>
</dbReference>
<dbReference type="InterPro" id="IPR000157">
    <property type="entry name" value="TIR_dom"/>
</dbReference>
<keyword evidence="2" id="KW-0378">Hydrolase</keyword>
<gene>
    <name evidence="7" type="ORF">CHC_T00008269001</name>
</gene>
<evidence type="ECO:0000256" key="3">
    <source>
        <dbReference type="ARBA" id="ARBA00023027"/>
    </source>
</evidence>
<keyword evidence="8" id="KW-1185">Reference proteome</keyword>
<dbReference type="SUPFAM" id="SSF52540">
    <property type="entry name" value="P-loop containing nucleoside triphosphate hydrolases"/>
    <property type="match status" value="1"/>
</dbReference>
<protein>
    <recommendedName>
        <fullName evidence="1">ADP-ribosyl cyclase/cyclic ADP-ribose hydrolase</fullName>
        <ecNumber evidence="1">3.2.2.6</ecNumber>
    </recommendedName>
</protein>
<evidence type="ECO:0000256" key="2">
    <source>
        <dbReference type="ARBA" id="ARBA00022801"/>
    </source>
</evidence>
<reference evidence="8" key="1">
    <citation type="journal article" date="2013" name="Proc. Natl. Acad. Sci. U.S.A.">
        <title>Genome structure and metabolic features in the red seaweed Chondrus crispus shed light on evolution of the Archaeplastida.</title>
        <authorList>
            <person name="Collen J."/>
            <person name="Porcel B."/>
            <person name="Carre W."/>
            <person name="Ball S.G."/>
            <person name="Chaparro C."/>
            <person name="Tonon T."/>
            <person name="Barbeyron T."/>
            <person name="Michel G."/>
            <person name="Noel B."/>
            <person name="Valentin K."/>
            <person name="Elias M."/>
            <person name="Artiguenave F."/>
            <person name="Arun A."/>
            <person name="Aury J.M."/>
            <person name="Barbosa-Neto J.F."/>
            <person name="Bothwell J.H."/>
            <person name="Bouget F.Y."/>
            <person name="Brillet L."/>
            <person name="Cabello-Hurtado F."/>
            <person name="Capella-Gutierrez S."/>
            <person name="Charrier B."/>
            <person name="Cladiere L."/>
            <person name="Cock J.M."/>
            <person name="Coelho S.M."/>
            <person name="Colleoni C."/>
            <person name="Czjzek M."/>
            <person name="Da Silva C."/>
            <person name="Delage L."/>
            <person name="Denoeud F."/>
            <person name="Deschamps P."/>
            <person name="Dittami S.M."/>
            <person name="Gabaldon T."/>
            <person name="Gachon C.M."/>
            <person name="Groisillier A."/>
            <person name="Herve C."/>
            <person name="Jabbari K."/>
            <person name="Katinka M."/>
            <person name="Kloareg B."/>
            <person name="Kowalczyk N."/>
            <person name="Labadie K."/>
            <person name="Leblanc C."/>
            <person name="Lopez P.J."/>
            <person name="McLachlan D.H."/>
            <person name="Meslet-Cladiere L."/>
            <person name="Moustafa A."/>
            <person name="Nehr Z."/>
            <person name="Nyvall Collen P."/>
            <person name="Panaud O."/>
            <person name="Partensky F."/>
            <person name="Poulain J."/>
            <person name="Rensing S.A."/>
            <person name="Rousvoal S."/>
            <person name="Samson G."/>
            <person name="Symeonidi A."/>
            <person name="Weissenbach J."/>
            <person name="Zambounis A."/>
            <person name="Wincker P."/>
            <person name="Boyen C."/>
        </authorList>
    </citation>
    <scope>NUCLEOTIDE SEQUENCE [LARGE SCALE GENOMIC DNA]</scope>
    <source>
        <strain evidence="8">cv. Stackhouse</strain>
    </source>
</reference>
<dbReference type="InterPro" id="IPR027417">
    <property type="entry name" value="P-loop_NTPase"/>
</dbReference>
<dbReference type="AlphaFoldDB" id="R7QNL7"/>
<organism evidence="7 8">
    <name type="scientific">Chondrus crispus</name>
    <name type="common">Carrageen Irish moss</name>
    <name type="synonym">Polymorpha crispa</name>
    <dbReference type="NCBI Taxonomy" id="2769"/>
    <lineage>
        <taxon>Eukaryota</taxon>
        <taxon>Rhodophyta</taxon>
        <taxon>Florideophyceae</taxon>
        <taxon>Rhodymeniophycidae</taxon>
        <taxon>Gigartinales</taxon>
        <taxon>Gigartinaceae</taxon>
        <taxon>Chondrus</taxon>
    </lineage>
</organism>